<name>A0A6I9RWH2_ELAGV</name>
<protein>
    <submittedName>
        <fullName evidence="12">Aspartic proteinase-like protein 2 isoform X1</fullName>
    </submittedName>
</protein>
<dbReference type="Proteomes" id="UP000504607">
    <property type="component" value="Chromosome 11"/>
</dbReference>
<dbReference type="Pfam" id="PF23180">
    <property type="entry name" value="ALE2_N"/>
    <property type="match status" value="1"/>
</dbReference>
<dbReference type="AlphaFoldDB" id="A0A6I9RWH2"/>
<keyword evidence="3 7" id="KW-0064">Aspartyl protease</keyword>
<keyword evidence="8" id="KW-0812">Transmembrane</keyword>
<dbReference type="InterPro" id="IPR034161">
    <property type="entry name" value="Pepsin-like_plant"/>
</dbReference>
<evidence type="ECO:0000313" key="12">
    <source>
        <dbReference type="RefSeq" id="XP_010933524.1"/>
    </source>
</evidence>
<keyword evidence="8" id="KW-1133">Transmembrane helix</keyword>
<dbReference type="InterPro" id="IPR032799">
    <property type="entry name" value="TAXi_C"/>
</dbReference>
<dbReference type="RefSeq" id="XP_010933524.1">
    <property type="nucleotide sequence ID" value="XM_010935222.3"/>
</dbReference>
<feature type="transmembrane region" description="Helical" evidence="8">
    <location>
        <begin position="585"/>
        <end position="612"/>
    </location>
</feature>
<dbReference type="GO" id="GO:0004190">
    <property type="term" value="F:aspartic-type endopeptidase activity"/>
    <property type="evidence" value="ECO:0007669"/>
    <property type="project" value="UniProtKB-KW"/>
</dbReference>
<dbReference type="InterPro" id="IPR033121">
    <property type="entry name" value="PEPTIDASE_A1"/>
</dbReference>
<feature type="signal peptide" evidence="9">
    <location>
        <begin position="1"/>
        <end position="24"/>
    </location>
</feature>
<dbReference type="KEGG" id="egu:105053891"/>
<dbReference type="CDD" id="cd05476">
    <property type="entry name" value="pepsin_A_like_plant"/>
    <property type="match status" value="1"/>
</dbReference>
<dbReference type="InParanoid" id="A0A6I9RWH2"/>
<dbReference type="PANTHER" id="PTHR13683:SF817">
    <property type="entry name" value="OS07G0592200 PROTEIN"/>
    <property type="match status" value="1"/>
</dbReference>
<evidence type="ECO:0000256" key="9">
    <source>
        <dbReference type="SAM" id="SignalP"/>
    </source>
</evidence>
<dbReference type="Pfam" id="PF14541">
    <property type="entry name" value="TAXi_C"/>
    <property type="match status" value="1"/>
</dbReference>
<keyword evidence="9" id="KW-0732">Signal</keyword>
<dbReference type="GeneID" id="105053891"/>
<dbReference type="InterPro" id="IPR001461">
    <property type="entry name" value="Aspartic_peptidase_A1"/>
</dbReference>
<proteinExistence type="inferred from homology"/>
<keyword evidence="5" id="KW-0325">Glycoprotein</keyword>
<evidence type="ECO:0000256" key="4">
    <source>
        <dbReference type="ARBA" id="ARBA00022801"/>
    </source>
</evidence>
<dbReference type="PROSITE" id="PS00141">
    <property type="entry name" value="ASP_PROTEASE"/>
    <property type="match status" value="1"/>
</dbReference>
<dbReference type="Pfam" id="PF14543">
    <property type="entry name" value="TAXi_N"/>
    <property type="match status" value="1"/>
</dbReference>
<dbReference type="FunFam" id="2.40.70.10:FF:000025">
    <property type="entry name" value="Aspartyl protease family protein"/>
    <property type="match status" value="1"/>
</dbReference>
<evidence type="ECO:0000256" key="6">
    <source>
        <dbReference type="PIRSR" id="PIRSR601461-1"/>
    </source>
</evidence>
<feature type="active site" evidence="6">
    <location>
        <position position="304"/>
    </location>
</feature>
<evidence type="ECO:0000256" key="5">
    <source>
        <dbReference type="ARBA" id="ARBA00023180"/>
    </source>
</evidence>
<gene>
    <name evidence="12" type="primary">LOC105053891</name>
</gene>
<dbReference type="InterPro" id="IPR021109">
    <property type="entry name" value="Peptidase_aspartic_dom_sf"/>
</dbReference>
<dbReference type="PANTHER" id="PTHR13683">
    <property type="entry name" value="ASPARTYL PROTEASES"/>
    <property type="match status" value="1"/>
</dbReference>
<accession>A0A6I9RWH2</accession>
<keyword evidence="11" id="KW-1185">Reference proteome</keyword>
<reference evidence="12" key="1">
    <citation type="submission" date="2025-08" db="UniProtKB">
        <authorList>
            <consortium name="RefSeq"/>
        </authorList>
    </citation>
    <scope>IDENTIFICATION</scope>
</reference>
<feature type="active site" evidence="6">
    <location>
        <position position="108"/>
    </location>
</feature>
<dbReference type="OrthoDB" id="2747330at2759"/>
<dbReference type="GO" id="GO:0006508">
    <property type="term" value="P:proteolysis"/>
    <property type="evidence" value="ECO:0007669"/>
    <property type="project" value="UniProtKB-KW"/>
</dbReference>
<dbReference type="PROSITE" id="PS51767">
    <property type="entry name" value="PEPTIDASE_A1"/>
    <property type="match status" value="1"/>
</dbReference>
<keyword evidence="2 7" id="KW-0645">Protease</keyword>
<sequence length="639" mass="69953">MARAWDRVTPASSLLLVLLPLLLAADEAAELESSSILARGTPPNPIVLPLLLSSVNSSAGPDRLRRRHLQSPAASARMGLYDGLLSNGYYTTRLWIGTPPQEFALIVDTGSSVTYVPCSNCDQCGDHQDPRFQPDLSSTYQPVKCNADCTCDEEMLQCTYERQYAEMSSSSGVLGEDIVSFGAESALLPQHAIFGCENSETGDIFSQHADGIMGLGHGQLSIVDQLVKKGVINDSFSLCYGGMDIGGGAMVLGGISPPPEMVFSHSDPDRSPYYNIELKELHVSGKPLHLNSRIFDRKHGTILDSGTTYAYLPEDAFKAFKDAIMSKVHLKQIPGPDPKYKDICFSDAGSDASHLSKIFPEVDMIFGNGQKLSLSPENYLFRHSKVRGAYCLGFFHNGQDATTLLGGIVVRNTLVTYDRQNQRVGFWKTNCSELWEKLDIQGAPSPAPSVSYSGPPIVELSPALSPSGMQNDVPPGQFQIGLINFDISLSVKYPDLVPHITELADLIAHELEVDAQQVHLVNLTSRGNATLVRCAIFPLGSDSISNRTAMSIISRLIEHRVRLPENFGSYKLIEWNVEPPSRRAWWLQHLLGLILGISVAVIVSISGFLLWYPRRSRSGALGTYRQVDAAVPEQELQTF</sequence>
<feature type="domain" description="Peptidase A1" evidence="10">
    <location>
        <begin position="90"/>
        <end position="427"/>
    </location>
</feature>
<dbReference type="InterPro" id="IPR001969">
    <property type="entry name" value="Aspartic_peptidase_AS"/>
</dbReference>
<dbReference type="SUPFAM" id="SSF50630">
    <property type="entry name" value="Acid proteases"/>
    <property type="match status" value="1"/>
</dbReference>
<dbReference type="Gene3D" id="2.40.70.10">
    <property type="entry name" value="Acid Proteases"/>
    <property type="match status" value="2"/>
</dbReference>
<dbReference type="InterPro" id="IPR057597">
    <property type="entry name" value="ALE2_N"/>
</dbReference>
<evidence type="ECO:0000256" key="7">
    <source>
        <dbReference type="RuleBase" id="RU000454"/>
    </source>
</evidence>
<feature type="chain" id="PRO_5026998042" evidence="9">
    <location>
        <begin position="25"/>
        <end position="639"/>
    </location>
</feature>
<evidence type="ECO:0000259" key="10">
    <source>
        <dbReference type="PROSITE" id="PS51767"/>
    </source>
</evidence>
<evidence type="ECO:0000256" key="8">
    <source>
        <dbReference type="SAM" id="Phobius"/>
    </source>
</evidence>
<comment type="similarity">
    <text evidence="1 7">Belongs to the peptidase A1 family.</text>
</comment>
<keyword evidence="4 7" id="KW-0378">Hydrolase</keyword>
<evidence type="ECO:0000256" key="3">
    <source>
        <dbReference type="ARBA" id="ARBA00022750"/>
    </source>
</evidence>
<dbReference type="InterPro" id="IPR032861">
    <property type="entry name" value="TAXi_N"/>
</dbReference>
<organism evidence="11 12">
    <name type="scientific">Elaeis guineensis var. tenera</name>
    <name type="common">Oil palm</name>
    <dbReference type="NCBI Taxonomy" id="51953"/>
    <lineage>
        <taxon>Eukaryota</taxon>
        <taxon>Viridiplantae</taxon>
        <taxon>Streptophyta</taxon>
        <taxon>Embryophyta</taxon>
        <taxon>Tracheophyta</taxon>
        <taxon>Spermatophyta</taxon>
        <taxon>Magnoliopsida</taxon>
        <taxon>Liliopsida</taxon>
        <taxon>Arecaceae</taxon>
        <taxon>Arecoideae</taxon>
        <taxon>Cocoseae</taxon>
        <taxon>Elaeidinae</taxon>
        <taxon>Elaeis</taxon>
    </lineage>
</organism>
<keyword evidence="8" id="KW-0472">Membrane</keyword>
<evidence type="ECO:0000256" key="1">
    <source>
        <dbReference type="ARBA" id="ARBA00007447"/>
    </source>
</evidence>
<evidence type="ECO:0000256" key="2">
    <source>
        <dbReference type="ARBA" id="ARBA00022670"/>
    </source>
</evidence>
<dbReference type="FunFam" id="2.40.70.10:FF:000030">
    <property type="entry name" value="Eukaryotic aspartyl protease family protein"/>
    <property type="match status" value="1"/>
</dbReference>
<dbReference type="PRINTS" id="PR00792">
    <property type="entry name" value="PEPSIN"/>
</dbReference>
<evidence type="ECO:0000313" key="11">
    <source>
        <dbReference type="Proteomes" id="UP000504607"/>
    </source>
</evidence>